<comment type="similarity">
    <text evidence="1">Belongs to the peptidase S10 family.</text>
</comment>
<dbReference type="SUPFAM" id="SSF53474">
    <property type="entry name" value="alpha/beta-Hydrolases"/>
    <property type="match status" value="1"/>
</dbReference>
<reference evidence="3" key="1">
    <citation type="submission" date="2015-04" db="UniProtKB">
        <authorList>
            <consortium name="EnsemblPlants"/>
        </authorList>
    </citation>
    <scope>IDENTIFICATION</scope>
</reference>
<dbReference type="InterPro" id="IPR001563">
    <property type="entry name" value="Peptidase_S10"/>
</dbReference>
<dbReference type="HOGENOM" id="CLU_159720_1_0_1"/>
<evidence type="ECO:0000256" key="1">
    <source>
        <dbReference type="ARBA" id="ARBA00009431"/>
    </source>
</evidence>
<dbReference type="GO" id="GO:0006508">
    <property type="term" value="P:proteolysis"/>
    <property type="evidence" value="ECO:0007669"/>
    <property type="project" value="InterPro"/>
</dbReference>
<feature type="signal peptide" evidence="2">
    <location>
        <begin position="1"/>
        <end position="42"/>
    </location>
</feature>
<reference evidence="3" key="2">
    <citation type="submission" date="2018-05" db="EMBL/GenBank/DDBJ databases">
        <title>OmerRS3 (Oryza meridionalis Reference Sequence Version 3).</title>
        <authorList>
            <person name="Zhang J."/>
            <person name="Kudrna D."/>
            <person name="Lee S."/>
            <person name="Talag J."/>
            <person name="Welchert J."/>
            <person name="Wing R.A."/>
        </authorList>
    </citation>
    <scope>NUCLEOTIDE SEQUENCE [LARGE SCALE GENOMIC DNA]</scope>
    <source>
        <strain evidence="3">cv. OR44</strain>
    </source>
</reference>
<accession>A0A0E0CPY2</accession>
<dbReference type="Pfam" id="PF00450">
    <property type="entry name" value="Peptidase_S10"/>
    <property type="match status" value="1"/>
</dbReference>
<name>A0A0E0CPY2_9ORYZ</name>
<evidence type="ECO:0000313" key="4">
    <source>
        <dbReference type="Proteomes" id="UP000008021"/>
    </source>
</evidence>
<sequence length="113" mass="12390">MALKLLWLHADGHCQCHLSLLLRLVACLALVLLLPPPPPAQAATVVTHLPGFDGPLPFYLETGYVGVEEETGTELFYYFVESERSPRSDVVLLWLSGGPRCSVFSGFVYEIGS</sequence>
<keyword evidence="2" id="KW-0732">Signal</keyword>
<organism evidence="3">
    <name type="scientific">Oryza meridionalis</name>
    <dbReference type="NCBI Taxonomy" id="40149"/>
    <lineage>
        <taxon>Eukaryota</taxon>
        <taxon>Viridiplantae</taxon>
        <taxon>Streptophyta</taxon>
        <taxon>Embryophyta</taxon>
        <taxon>Tracheophyta</taxon>
        <taxon>Spermatophyta</taxon>
        <taxon>Magnoliopsida</taxon>
        <taxon>Liliopsida</taxon>
        <taxon>Poales</taxon>
        <taxon>Poaceae</taxon>
        <taxon>BOP clade</taxon>
        <taxon>Oryzoideae</taxon>
        <taxon>Oryzeae</taxon>
        <taxon>Oryzinae</taxon>
        <taxon>Oryza</taxon>
    </lineage>
</organism>
<dbReference type="Gene3D" id="3.40.50.1820">
    <property type="entry name" value="alpha/beta hydrolase"/>
    <property type="match status" value="1"/>
</dbReference>
<dbReference type="Gramene" id="OMERI02G27460.1">
    <property type="protein sequence ID" value="OMERI02G27460.1"/>
    <property type="gene ID" value="OMERI02G27460"/>
</dbReference>
<proteinExistence type="inferred from homology"/>
<dbReference type="Proteomes" id="UP000008021">
    <property type="component" value="Chromosome 2"/>
</dbReference>
<evidence type="ECO:0000256" key="2">
    <source>
        <dbReference type="SAM" id="SignalP"/>
    </source>
</evidence>
<protein>
    <submittedName>
        <fullName evidence="3">Uncharacterized protein</fullName>
    </submittedName>
</protein>
<dbReference type="AlphaFoldDB" id="A0A0E0CPY2"/>
<feature type="chain" id="PRO_5002356051" evidence="2">
    <location>
        <begin position="43"/>
        <end position="113"/>
    </location>
</feature>
<dbReference type="STRING" id="40149.A0A0E0CPY2"/>
<keyword evidence="4" id="KW-1185">Reference proteome</keyword>
<dbReference type="GO" id="GO:0004185">
    <property type="term" value="F:serine-type carboxypeptidase activity"/>
    <property type="evidence" value="ECO:0007669"/>
    <property type="project" value="InterPro"/>
</dbReference>
<dbReference type="eggNOG" id="KOG1282">
    <property type="taxonomic scope" value="Eukaryota"/>
</dbReference>
<evidence type="ECO:0000313" key="3">
    <source>
        <dbReference type="EnsemblPlants" id="OMERI02G27460.1"/>
    </source>
</evidence>
<dbReference type="InterPro" id="IPR029058">
    <property type="entry name" value="AB_hydrolase_fold"/>
</dbReference>
<dbReference type="EnsemblPlants" id="OMERI02G27460.1">
    <property type="protein sequence ID" value="OMERI02G27460.1"/>
    <property type="gene ID" value="OMERI02G27460"/>
</dbReference>